<evidence type="ECO:0000259" key="6">
    <source>
        <dbReference type="PROSITE" id="PS51842"/>
    </source>
</evidence>
<dbReference type="PANTHER" id="PTHR23239">
    <property type="entry name" value="INTERMEDIATE FILAMENT"/>
    <property type="match status" value="1"/>
</dbReference>
<evidence type="ECO:0000256" key="1">
    <source>
        <dbReference type="ARBA" id="ARBA00022744"/>
    </source>
</evidence>
<dbReference type="Pfam" id="PF00038">
    <property type="entry name" value="Filament"/>
    <property type="match status" value="1"/>
</dbReference>
<dbReference type="GeneID" id="120032718"/>
<dbReference type="RefSeq" id="XP_038834835.1">
    <property type="nucleotide sequence ID" value="XM_038978907.1"/>
</dbReference>
<dbReference type="PRINTS" id="PR01248">
    <property type="entry name" value="TYPE1KERATIN"/>
</dbReference>
<proteinExistence type="predicted"/>
<feature type="coiled-coil region" evidence="4">
    <location>
        <begin position="73"/>
        <end position="114"/>
    </location>
</feature>
<name>A0A8U0Q1F0_SALNM</name>
<feature type="compositionally biased region" description="Low complexity" evidence="5">
    <location>
        <begin position="1"/>
        <end position="12"/>
    </location>
</feature>
<dbReference type="PANTHER" id="PTHR23239:SF367">
    <property type="entry name" value="KERATIN 15-RELATED"/>
    <property type="match status" value="1"/>
</dbReference>
<feature type="compositionally biased region" description="Gly residues" evidence="5">
    <location>
        <begin position="13"/>
        <end position="28"/>
    </location>
</feature>
<evidence type="ECO:0000313" key="8">
    <source>
        <dbReference type="RefSeq" id="XP_038834835.1"/>
    </source>
</evidence>
<evidence type="ECO:0000256" key="2">
    <source>
        <dbReference type="ARBA" id="ARBA00022754"/>
    </source>
</evidence>
<dbReference type="GO" id="GO:0005882">
    <property type="term" value="C:intermediate filament"/>
    <property type="evidence" value="ECO:0007669"/>
    <property type="project" value="UniProtKB-KW"/>
</dbReference>
<sequence>MSFSRSSMSYSSSGGGGGTMSMRSGGGGGRVTAMRAGSVYGGAGGSGVRISSSSFGSGGGGGGGSYGFGLHVSANEKATMQNLNDRLSNYLEKVRKLEAANAELELKIRQFMESKTSPSSRDYSRFHTTIADLQDKIQAATRVNGGTYLNIDNSKLAADDFRTKYENELAMRQSVEADIAGLKRMLDEMTMARSDLEMQIEGLKEELIYLKKNHEEELLAMRTQMTGQINVEVDAAPQEDLSRVMAEIREQYESVSAKNQRDLEAWFQTKVEPLEPLNYVHGVDVPSLLVGNIVTFYHE</sequence>
<dbReference type="FunFam" id="1.20.5.1160:FF:000002">
    <property type="entry name" value="Type I keratin 10"/>
    <property type="match status" value="1"/>
</dbReference>
<dbReference type="AlphaFoldDB" id="A0A8U0Q1F0"/>
<protein>
    <submittedName>
        <fullName evidence="8">Keratin, type I cytoskeletal 13-like</fullName>
    </submittedName>
</protein>
<dbReference type="Gene3D" id="1.20.5.1160">
    <property type="entry name" value="Vasodilator-stimulated phosphoprotein"/>
    <property type="match status" value="1"/>
</dbReference>
<gene>
    <name evidence="8" type="primary">LOC120032718</name>
</gene>
<dbReference type="Gene3D" id="1.20.5.500">
    <property type="entry name" value="Single helix bin"/>
    <property type="match status" value="1"/>
</dbReference>
<dbReference type="InterPro" id="IPR002957">
    <property type="entry name" value="Keratin_I"/>
</dbReference>
<keyword evidence="7" id="KW-1185">Reference proteome</keyword>
<keyword evidence="1" id="KW-0416">Keratin</keyword>
<dbReference type="GO" id="GO:0005198">
    <property type="term" value="F:structural molecule activity"/>
    <property type="evidence" value="ECO:0007669"/>
    <property type="project" value="InterPro"/>
</dbReference>
<dbReference type="PROSITE" id="PS51842">
    <property type="entry name" value="IF_ROD_2"/>
    <property type="match status" value="1"/>
</dbReference>
<feature type="coiled-coil region" evidence="4">
    <location>
        <begin position="179"/>
        <end position="213"/>
    </location>
</feature>
<evidence type="ECO:0000256" key="5">
    <source>
        <dbReference type="SAM" id="MobiDB-lite"/>
    </source>
</evidence>
<dbReference type="SUPFAM" id="SSF64593">
    <property type="entry name" value="Intermediate filament protein, coiled coil region"/>
    <property type="match status" value="1"/>
</dbReference>
<keyword evidence="3 4" id="KW-0175">Coiled coil</keyword>
<feature type="region of interest" description="Disordered" evidence="5">
    <location>
        <begin position="1"/>
        <end position="28"/>
    </location>
</feature>
<reference evidence="8" key="1">
    <citation type="submission" date="2025-08" db="UniProtKB">
        <authorList>
            <consortium name="RefSeq"/>
        </authorList>
    </citation>
    <scope>IDENTIFICATION</scope>
    <source>
        <tissue evidence="8">White muscle</tissue>
    </source>
</reference>
<dbReference type="Proteomes" id="UP000808372">
    <property type="component" value="Chromosome 39"/>
</dbReference>
<evidence type="ECO:0000313" key="7">
    <source>
        <dbReference type="Proteomes" id="UP000808372"/>
    </source>
</evidence>
<keyword evidence="2" id="KW-0403">Intermediate filament</keyword>
<evidence type="ECO:0000256" key="4">
    <source>
        <dbReference type="SAM" id="Coils"/>
    </source>
</evidence>
<accession>A0A8U0Q1F0</accession>
<evidence type="ECO:0000256" key="3">
    <source>
        <dbReference type="ARBA" id="ARBA00023054"/>
    </source>
</evidence>
<dbReference type="KEGG" id="snh:120032718"/>
<dbReference type="SMART" id="SM01391">
    <property type="entry name" value="Filament"/>
    <property type="match status" value="1"/>
</dbReference>
<organism evidence="7 8">
    <name type="scientific">Salvelinus namaycush</name>
    <name type="common">Lake trout</name>
    <name type="synonym">Salmo namaycush</name>
    <dbReference type="NCBI Taxonomy" id="8040"/>
    <lineage>
        <taxon>Eukaryota</taxon>
        <taxon>Metazoa</taxon>
        <taxon>Chordata</taxon>
        <taxon>Craniata</taxon>
        <taxon>Vertebrata</taxon>
        <taxon>Euteleostomi</taxon>
        <taxon>Actinopterygii</taxon>
        <taxon>Neopterygii</taxon>
        <taxon>Teleostei</taxon>
        <taxon>Protacanthopterygii</taxon>
        <taxon>Salmoniformes</taxon>
        <taxon>Salmonidae</taxon>
        <taxon>Salmoninae</taxon>
        <taxon>Salvelinus</taxon>
    </lineage>
</organism>
<dbReference type="InterPro" id="IPR039008">
    <property type="entry name" value="IF_rod_dom"/>
</dbReference>
<feature type="domain" description="IF rod" evidence="6">
    <location>
        <begin position="76"/>
        <end position="299"/>
    </location>
</feature>